<proteinExistence type="predicted"/>
<keyword evidence="2" id="KW-1185">Reference proteome</keyword>
<reference evidence="1 2" key="1">
    <citation type="submission" date="2024-02" db="EMBL/GenBank/DDBJ databases">
        <title>Rubritalea halochordaticola NBRC 107102.</title>
        <authorList>
            <person name="Ichikawa N."/>
            <person name="Katano-Makiyama Y."/>
            <person name="Hidaka K."/>
        </authorList>
    </citation>
    <scope>NUCLEOTIDE SEQUENCE [LARGE SCALE GENOMIC DNA]</scope>
    <source>
        <strain evidence="1 2">NBRC 107102</strain>
    </source>
</reference>
<protein>
    <submittedName>
        <fullName evidence="1">Uncharacterized protein</fullName>
    </submittedName>
</protein>
<evidence type="ECO:0000313" key="1">
    <source>
        <dbReference type="EMBL" id="GAA5497546.1"/>
    </source>
</evidence>
<accession>A0ABP9V4G0</accession>
<comment type="caution">
    <text evidence="1">The sequence shown here is derived from an EMBL/GenBank/DDBJ whole genome shotgun (WGS) entry which is preliminary data.</text>
</comment>
<sequence>MAEKRIIRQDKVCTLTVVESTQLPQKIKVKFTNGHKSPVQVSTDIGLLMSLISGKWEQLSRGPTDFMPVDKFLNRPAPVIVQAGETVVLEVDLSLESIALWQEGDILRFAVFFRPLKTSGDELDFSQPLRYVQSKRFTAEKPAKR</sequence>
<dbReference type="Proteomes" id="UP001424741">
    <property type="component" value="Unassembled WGS sequence"/>
</dbReference>
<evidence type="ECO:0000313" key="2">
    <source>
        <dbReference type="Proteomes" id="UP001424741"/>
    </source>
</evidence>
<dbReference type="EMBL" id="BAABRL010000016">
    <property type="protein sequence ID" value="GAA5497546.1"/>
    <property type="molecule type" value="Genomic_DNA"/>
</dbReference>
<gene>
    <name evidence="1" type="ORF">Rhal01_03742</name>
</gene>
<organism evidence="1 2">
    <name type="scientific">Rubritalea halochordaticola</name>
    <dbReference type="NCBI Taxonomy" id="714537"/>
    <lineage>
        <taxon>Bacteria</taxon>
        <taxon>Pseudomonadati</taxon>
        <taxon>Verrucomicrobiota</taxon>
        <taxon>Verrucomicrobiia</taxon>
        <taxon>Verrucomicrobiales</taxon>
        <taxon>Rubritaleaceae</taxon>
        <taxon>Rubritalea</taxon>
    </lineage>
</organism>
<name>A0ABP9V4G0_9BACT</name>